<evidence type="ECO:0000313" key="10">
    <source>
        <dbReference type="EMBL" id="MCK0085561.1"/>
    </source>
</evidence>
<dbReference type="Pfam" id="PF00724">
    <property type="entry name" value="Oxidored_FMN"/>
    <property type="match status" value="1"/>
</dbReference>
<keyword evidence="8" id="KW-0411">Iron-sulfur</keyword>
<evidence type="ECO:0000256" key="1">
    <source>
        <dbReference type="ARBA" id="ARBA00001917"/>
    </source>
</evidence>
<feature type="domain" description="NADH:flavin oxidoreductase/NADH oxidase N-terminal" evidence="9">
    <location>
        <begin position="6"/>
        <end position="334"/>
    </location>
</feature>
<evidence type="ECO:0000256" key="6">
    <source>
        <dbReference type="ARBA" id="ARBA00023002"/>
    </source>
</evidence>
<evidence type="ECO:0000256" key="8">
    <source>
        <dbReference type="ARBA" id="ARBA00023014"/>
    </source>
</evidence>
<keyword evidence="6" id="KW-0560">Oxidoreductase</keyword>
<evidence type="ECO:0000256" key="5">
    <source>
        <dbReference type="ARBA" id="ARBA00022723"/>
    </source>
</evidence>
<dbReference type="InterPro" id="IPR054629">
    <property type="entry name" value="BilR_N"/>
</dbReference>
<comment type="cofactor">
    <cofactor evidence="1">
        <name>FMN</name>
        <dbReference type="ChEBI" id="CHEBI:58210"/>
    </cofactor>
</comment>
<keyword evidence="7" id="KW-0408">Iron</keyword>
<dbReference type="InterPro" id="IPR001155">
    <property type="entry name" value="OxRdtase_FMN_N"/>
</dbReference>
<organism evidence="10 11">
    <name type="scientific">Clostridium symbiosum</name>
    <name type="common">Bacteroides symbiosus</name>
    <dbReference type="NCBI Taxonomy" id="1512"/>
    <lineage>
        <taxon>Bacteria</taxon>
        <taxon>Bacillati</taxon>
        <taxon>Bacillota</taxon>
        <taxon>Clostridia</taxon>
        <taxon>Lachnospirales</taxon>
        <taxon>Lachnospiraceae</taxon>
        <taxon>Otoolea</taxon>
    </lineage>
</organism>
<dbReference type="PANTHER" id="PTHR42917:SF2">
    <property type="entry name" value="2,4-DIENOYL-COA REDUCTASE [(2E)-ENOYL-COA-PRODUCING]"/>
    <property type="match status" value="1"/>
</dbReference>
<dbReference type="GO" id="GO:0016491">
    <property type="term" value="F:oxidoreductase activity"/>
    <property type="evidence" value="ECO:0007669"/>
    <property type="project" value="UniProtKB-KW"/>
</dbReference>
<dbReference type="InterPro" id="IPR051793">
    <property type="entry name" value="NADH:flavin_oxidoreductase"/>
</dbReference>
<name>A0AAW5EZR0_CLOSY</name>
<dbReference type="SUPFAM" id="SSF51395">
    <property type="entry name" value="FMN-linked oxidoreductases"/>
    <property type="match status" value="1"/>
</dbReference>
<evidence type="ECO:0000259" key="9">
    <source>
        <dbReference type="Pfam" id="PF00724"/>
    </source>
</evidence>
<accession>A0AAW5EZR0</accession>
<keyword evidence="3" id="KW-0285">Flavoprotein</keyword>
<evidence type="ECO:0000313" key="11">
    <source>
        <dbReference type="Proteomes" id="UP001203136"/>
    </source>
</evidence>
<dbReference type="RefSeq" id="WP_003504328.1">
    <property type="nucleotide sequence ID" value="NZ_JADNHH010000017.1"/>
</dbReference>
<dbReference type="GO" id="GO:0051536">
    <property type="term" value="F:iron-sulfur cluster binding"/>
    <property type="evidence" value="ECO:0007669"/>
    <property type="project" value="UniProtKB-KW"/>
</dbReference>
<dbReference type="SMR" id="A0AAW5EZR0"/>
<gene>
    <name evidence="10" type="ORF">K5I21_06675</name>
</gene>
<dbReference type="NCBIfam" id="NF045592">
    <property type="entry name" value="bili_reduct_N"/>
    <property type="match status" value="1"/>
</dbReference>
<comment type="cofactor">
    <cofactor evidence="2">
        <name>[4Fe-4S] cluster</name>
        <dbReference type="ChEBI" id="CHEBI:49883"/>
    </cofactor>
</comment>
<sequence>MYEKINEPLSIRGLKLKNRIVFAPTTMGLSEEEYLERLGIIAAGGAAMLVIGDVPVLRHSLFAKSLYSTKGFEFYRRVTEVIHKNGAKACAQLHVSDSDIKGMLRFVPGMLMKRITPDRLRELMNERTGPYITGIPESKIGKITASFGDAAVLAGKAGFDMIQVHGDRMCGSFSSSVFNHRTDSYGASAANRAKFACECIAAVRQALPDMPVEYKLAVRQENPHYGNAGILVEELPVFLPLLEKAGVDSYHVALADHSSLSDTIPPKSHPYFSGEGCFLKYCDEVKKYSSLPVCAVGGLTNPDFVEEQLTRSRIDYAAMSRQLIADPEWPNKTAGKNQDKIRFCVRCNRECLGGMMEHRGVHCIYDKKKEDVQ</sequence>
<dbReference type="InterPro" id="IPR013785">
    <property type="entry name" value="Aldolase_TIM"/>
</dbReference>
<evidence type="ECO:0000256" key="7">
    <source>
        <dbReference type="ARBA" id="ARBA00023004"/>
    </source>
</evidence>
<reference evidence="10" key="1">
    <citation type="journal article" date="2022" name="Cell Host Microbe">
        <title>Colonization of the live biotherapeutic product VE303 and modulation of the microbiota and metabolites in healthy volunteers.</title>
        <authorList>
            <person name="Dsouza M."/>
            <person name="Menon R."/>
            <person name="Crossette E."/>
            <person name="Bhattarai S.K."/>
            <person name="Schneider J."/>
            <person name="Kim Y.G."/>
            <person name="Reddy S."/>
            <person name="Caballero S."/>
            <person name="Felix C."/>
            <person name="Cornacchione L."/>
            <person name="Hendrickson J."/>
            <person name="Watson A.R."/>
            <person name="Minot S.S."/>
            <person name="Greenfield N."/>
            <person name="Schopf L."/>
            <person name="Szabady R."/>
            <person name="Patarroyo J."/>
            <person name="Smith W."/>
            <person name="Harrison P."/>
            <person name="Kuijper E.J."/>
            <person name="Kelly C.P."/>
            <person name="Olle B."/>
            <person name="Bobilev D."/>
            <person name="Silber J.L."/>
            <person name="Bucci V."/>
            <person name="Roberts B."/>
            <person name="Faith J."/>
            <person name="Norman J.M."/>
        </authorList>
    </citation>
    <scope>NUCLEOTIDE SEQUENCE</scope>
    <source>
        <strain evidence="10">VE303-04</strain>
    </source>
</reference>
<evidence type="ECO:0000256" key="4">
    <source>
        <dbReference type="ARBA" id="ARBA00022643"/>
    </source>
</evidence>
<evidence type="ECO:0000256" key="2">
    <source>
        <dbReference type="ARBA" id="ARBA00001966"/>
    </source>
</evidence>
<dbReference type="Proteomes" id="UP001203136">
    <property type="component" value="Unassembled WGS sequence"/>
</dbReference>
<dbReference type="GO" id="GO:0046872">
    <property type="term" value="F:metal ion binding"/>
    <property type="evidence" value="ECO:0007669"/>
    <property type="project" value="UniProtKB-KW"/>
</dbReference>
<evidence type="ECO:0000256" key="3">
    <source>
        <dbReference type="ARBA" id="ARBA00022630"/>
    </source>
</evidence>
<keyword evidence="4" id="KW-0288">FMN</keyword>
<protein>
    <submittedName>
        <fullName evidence="10">NADH:flavin oxidoreductase</fullName>
    </submittedName>
</protein>
<dbReference type="EMBL" id="JAINVB010000001">
    <property type="protein sequence ID" value="MCK0085561.1"/>
    <property type="molecule type" value="Genomic_DNA"/>
</dbReference>
<dbReference type="AlphaFoldDB" id="A0AAW5EZR0"/>
<comment type="caution">
    <text evidence="10">The sequence shown here is derived from an EMBL/GenBank/DDBJ whole genome shotgun (WGS) entry which is preliminary data.</text>
</comment>
<dbReference type="GO" id="GO:0010181">
    <property type="term" value="F:FMN binding"/>
    <property type="evidence" value="ECO:0007669"/>
    <property type="project" value="InterPro"/>
</dbReference>
<keyword evidence="5" id="KW-0479">Metal-binding</keyword>
<proteinExistence type="predicted"/>
<dbReference type="Gene3D" id="3.20.20.70">
    <property type="entry name" value="Aldolase class I"/>
    <property type="match status" value="1"/>
</dbReference>
<dbReference type="PANTHER" id="PTHR42917">
    <property type="entry name" value="2,4-DIENOYL-COA REDUCTASE"/>
    <property type="match status" value="1"/>
</dbReference>